<dbReference type="InterPro" id="IPR013325">
    <property type="entry name" value="RNA_pol_sigma_r2"/>
</dbReference>
<evidence type="ECO:0000259" key="7">
    <source>
        <dbReference type="Pfam" id="PF08281"/>
    </source>
</evidence>
<feature type="domain" description="RNA polymerase sigma factor 70 region 4 type 2" evidence="7">
    <location>
        <begin position="153"/>
        <end position="204"/>
    </location>
</feature>
<dbReference type="InterPro" id="IPR036388">
    <property type="entry name" value="WH-like_DNA-bd_sf"/>
</dbReference>
<dbReference type="InterPro" id="IPR007627">
    <property type="entry name" value="RNA_pol_sigma70_r2"/>
</dbReference>
<evidence type="ECO:0000256" key="3">
    <source>
        <dbReference type="ARBA" id="ARBA00023082"/>
    </source>
</evidence>
<dbReference type="EMBL" id="CP001699">
    <property type="protein sequence ID" value="ACU63854.1"/>
    <property type="molecule type" value="Genomic_DNA"/>
</dbReference>
<dbReference type="Gene3D" id="1.10.1740.10">
    <property type="match status" value="1"/>
</dbReference>
<dbReference type="NCBIfam" id="TIGR02985">
    <property type="entry name" value="Sig70_bacteroi1"/>
    <property type="match status" value="1"/>
</dbReference>
<keyword evidence="3" id="KW-0731">Sigma factor</keyword>
<dbReference type="InterPro" id="IPR013324">
    <property type="entry name" value="RNA_pol_sigma_r3/r4-like"/>
</dbReference>
<dbReference type="GO" id="GO:0003677">
    <property type="term" value="F:DNA binding"/>
    <property type="evidence" value="ECO:0007669"/>
    <property type="project" value="InterPro"/>
</dbReference>
<reference evidence="8 9" key="2">
    <citation type="journal article" date="2010" name="Stand. Genomic Sci.">
        <title>Complete genome sequence of Chitinophaga pinensis type strain (UQM 2034).</title>
        <authorList>
            <person name="Glavina Del Rio T."/>
            <person name="Abt B."/>
            <person name="Spring S."/>
            <person name="Lapidus A."/>
            <person name="Nolan M."/>
            <person name="Tice H."/>
            <person name="Copeland A."/>
            <person name="Cheng J.F."/>
            <person name="Chen F."/>
            <person name="Bruce D."/>
            <person name="Goodwin L."/>
            <person name="Pitluck S."/>
            <person name="Ivanova N."/>
            <person name="Mavromatis K."/>
            <person name="Mikhailova N."/>
            <person name="Pati A."/>
            <person name="Chen A."/>
            <person name="Palaniappan K."/>
            <person name="Land M."/>
            <person name="Hauser L."/>
            <person name="Chang Y.J."/>
            <person name="Jeffries C.D."/>
            <person name="Chain P."/>
            <person name="Saunders E."/>
            <person name="Detter J.C."/>
            <person name="Brettin T."/>
            <person name="Rohde M."/>
            <person name="Goker M."/>
            <person name="Bristow J."/>
            <person name="Eisen J.A."/>
            <person name="Markowitz V."/>
            <person name="Hugenholtz P."/>
            <person name="Kyrpides N.C."/>
            <person name="Klenk H.P."/>
            <person name="Lucas S."/>
        </authorList>
    </citation>
    <scope>NUCLEOTIDE SEQUENCE [LARGE SCALE GENOMIC DNA]</scope>
    <source>
        <strain evidence="9">ATCC 43595 / DSM 2588 / LMG 13176 / NBRC 15968 / NCIMB 11800 / UQM 2034</strain>
    </source>
</reference>
<proteinExistence type="inferred from homology"/>
<dbReference type="OrthoDB" id="799938at2"/>
<dbReference type="PANTHER" id="PTHR43133:SF46">
    <property type="entry name" value="RNA POLYMERASE SIGMA-70 FACTOR ECF SUBFAMILY"/>
    <property type="match status" value="1"/>
</dbReference>
<evidence type="ECO:0000313" key="9">
    <source>
        <dbReference type="Proteomes" id="UP000002215"/>
    </source>
</evidence>
<dbReference type="KEGG" id="cpi:Cpin_6450"/>
<gene>
    <name evidence="8" type="ordered locus">Cpin_6450</name>
</gene>
<organism evidence="8 9">
    <name type="scientific">Chitinophaga pinensis (strain ATCC 43595 / DSM 2588 / LMG 13176 / NBRC 15968 / NCIMB 11800 / UQM 2034)</name>
    <dbReference type="NCBI Taxonomy" id="485918"/>
    <lineage>
        <taxon>Bacteria</taxon>
        <taxon>Pseudomonadati</taxon>
        <taxon>Bacteroidota</taxon>
        <taxon>Chitinophagia</taxon>
        <taxon>Chitinophagales</taxon>
        <taxon>Chitinophagaceae</taxon>
        <taxon>Chitinophaga</taxon>
    </lineage>
</organism>
<accession>A0A979GAN0</accession>
<keyword evidence="5" id="KW-0472">Membrane</keyword>
<evidence type="ECO:0000313" key="8">
    <source>
        <dbReference type="EMBL" id="ACU63854.1"/>
    </source>
</evidence>
<keyword evidence="5" id="KW-0812">Transmembrane</keyword>
<dbReference type="NCBIfam" id="TIGR02937">
    <property type="entry name" value="sigma70-ECF"/>
    <property type="match status" value="1"/>
</dbReference>
<sequence length="226" mass="26308">MPFKEQHILISVNTFLKTKTALPRGDRFVLTHFINNDQRLAARLRNSDHTAFEELYATYHQLLYGTAYKYLKSDTAAEDAVHEAFVKVWVHREELDPVQGVRNFLFKCLKFHVLNLIRDHKRSLSKQYELLYNAAADHRDTESTVILNDYRKVVERAVESLSAQKKKIFRLRSYEGLSNEEVAEKLGLSINTVKFQYAQASKALRHVLKIMMSTLFGLVILLVIFF</sequence>
<dbReference type="InterPro" id="IPR013249">
    <property type="entry name" value="RNA_pol_sigma70_r4_t2"/>
</dbReference>
<dbReference type="InterPro" id="IPR014327">
    <property type="entry name" value="RNA_pol_sigma70_bacteroid"/>
</dbReference>
<reference evidence="9" key="1">
    <citation type="submission" date="2009-08" db="EMBL/GenBank/DDBJ databases">
        <title>The complete genome of Chitinophaga pinensis DSM 2588.</title>
        <authorList>
            <consortium name="US DOE Joint Genome Institute (JGI-PGF)"/>
            <person name="Lucas S."/>
            <person name="Copeland A."/>
            <person name="Lapidus A."/>
            <person name="Glavina del Rio T."/>
            <person name="Dalin E."/>
            <person name="Tice H."/>
            <person name="Bruce D."/>
            <person name="Goodwin L."/>
            <person name="Pitluck S."/>
            <person name="Kyrpides N."/>
            <person name="Mavromatis K."/>
            <person name="Ivanova N."/>
            <person name="Mikhailova N."/>
            <person name="Sims D."/>
            <person name="Meinche L."/>
            <person name="Brettin T."/>
            <person name="Detter J.C."/>
            <person name="Han C."/>
            <person name="Larimer F."/>
            <person name="Land M."/>
            <person name="Hauser L."/>
            <person name="Markowitz V."/>
            <person name="Cheng J.-F."/>
            <person name="Hugenholtz P."/>
            <person name="Woyke T."/>
            <person name="Wu D."/>
            <person name="Spring S."/>
            <person name="Klenk H.-P."/>
            <person name="Eisen J.A."/>
        </authorList>
    </citation>
    <scope>NUCLEOTIDE SEQUENCE [LARGE SCALE GENOMIC DNA]</scope>
    <source>
        <strain evidence="9">ATCC 43595 / DSM 2588 / LMG 13176 / NBRC 15968 / NCIMB 11800 / UQM 2034</strain>
    </source>
</reference>
<keyword evidence="4" id="KW-0804">Transcription</keyword>
<dbReference type="CDD" id="cd06171">
    <property type="entry name" value="Sigma70_r4"/>
    <property type="match status" value="1"/>
</dbReference>
<dbReference type="InterPro" id="IPR039425">
    <property type="entry name" value="RNA_pol_sigma-70-like"/>
</dbReference>
<name>A0A979GAN0_CHIPD</name>
<evidence type="ECO:0000256" key="2">
    <source>
        <dbReference type="ARBA" id="ARBA00023015"/>
    </source>
</evidence>
<evidence type="ECO:0000256" key="5">
    <source>
        <dbReference type="SAM" id="Phobius"/>
    </source>
</evidence>
<dbReference type="SUPFAM" id="SSF88946">
    <property type="entry name" value="Sigma2 domain of RNA polymerase sigma factors"/>
    <property type="match status" value="1"/>
</dbReference>
<dbReference type="Pfam" id="PF08281">
    <property type="entry name" value="Sigma70_r4_2"/>
    <property type="match status" value="1"/>
</dbReference>
<dbReference type="GO" id="GO:0016987">
    <property type="term" value="F:sigma factor activity"/>
    <property type="evidence" value="ECO:0007669"/>
    <property type="project" value="UniProtKB-KW"/>
</dbReference>
<dbReference type="Proteomes" id="UP000002215">
    <property type="component" value="Chromosome"/>
</dbReference>
<protein>
    <submittedName>
        <fullName evidence="8">Transcriptional regulator, LuxR family</fullName>
    </submittedName>
</protein>
<dbReference type="Gene3D" id="1.10.10.10">
    <property type="entry name" value="Winged helix-like DNA-binding domain superfamily/Winged helix DNA-binding domain"/>
    <property type="match status" value="1"/>
</dbReference>
<evidence type="ECO:0000256" key="4">
    <source>
        <dbReference type="ARBA" id="ARBA00023163"/>
    </source>
</evidence>
<dbReference type="PANTHER" id="PTHR43133">
    <property type="entry name" value="RNA POLYMERASE ECF-TYPE SIGMA FACTO"/>
    <property type="match status" value="1"/>
</dbReference>
<dbReference type="GO" id="GO:0006352">
    <property type="term" value="P:DNA-templated transcription initiation"/>
    <property type="evidence" value="ECO:0007669"/>
    <property type="project" value="InterPro"/>
</dbReference>
<evidence type="ECO:0000256" key="1">
    <source>
        <dbReference type="ARBA" id="ARBA00010641"/>
    </source>
</evidence>
<comment type="similarity">
    <text evidence="1">Belongs to the sigma-70 factor family. ECF subfamily.</text>
</comment>
<evidence type="ECO:0000259" key="6">
    <source>
        <dbReference type="Pfam" id="PF04542"/>
    </source>
</evidence>
<keyword evidence="5" id="KW-1133">Transmembrane helix</keyword>
<dbReference type="InterPro" id="IPR014284">
    <property type="entry name" value="RNA_pol_sigma-70_dom"/>
</dbReference>
<keyword evidence="2" id="KW-0805">Transcription regulation</keyword>
<dbReference type="AlphaFoldDB" id="A0A979GAN0"/>
<dbReference type="SUPFAM" id="SSF88659">
    <property type="entry name" value="Sigma3 and sigma4 domains of RNA polymerase sigma factors"/>
    <property type="match status" value="1"/>
</dbReference>
<dbReference type="Pfam" id="PF04542">
    <property type="entry name" value="Sigma70_r2"/>
    <property type="match status" value="1"/>
</dbReference>
<feature type="domain" description="RNA polymerase sigma-70 region 2" evidence="6">
    <location>
        <begin position="55"/>
        <end position="122"/>
    </location>
</feature>
<feature type="transmembrane region" description="Helical" evidence="5">
    <location>
        <begin position="207"/>
        <end position="225"/>
    </location>
</feature>